<accession>A0A8H7ZYK6</accession>
<gene>
    <name evidence="2" type="ORF">BJ554DRAFT_5996</name>
</gene>
<evidence type="ECO:0000313" key="3">
    <source>
        <dbReference type="Proteomes" id="UP000673691"/>
    </source>
</evidence>
<feature type="non-terminal residue" evidence="2">
    <location>
        <position position="914"/>
    </location>
</feature>
<reference evidence="2 3" key="1">
    <citation type="journal article" name="Sci. Rep.">
        <title>Genome-scale phylogenetic analyses confirm Olpidium as the closest living zoosporic fungus to the non-flagellated, terrestrial fungi.</title>
        <authorList>
            <person name="Chang Y."/>
            <person name="Rochon D."/>
            <person name="Sekimoto S."/>
            <person name="Wang Y."/>
            <person name="Chovatia M."/>
            <person name="Sandor L."/>
            <person name="Salamov A."/>
            <person name="Grigoriev I.V."/>
            <person name="Stajich J.E."/>
            <person name="Spatafora J.W."/>
        </authorList>
    </citation>
    <scope>NUCLEOTIDE SEQUENCE [LARGE SCALE GENOMIC DNA]</scope>
    <source>
        <strain evidence="2">S191</strain>
    </source>
</reference>
<feature type="region of interest" description="Disordered" evidence="1">
    <location>
        <begin position="723"/>
        <end position="754"/>
    </location>
</feature>
<feature type="region of interest" description="Disordered" evidence="1">
    <location>
        <begin position="229"/>
        <end position="270"/>
    </location>
</feature>
<feature type="compositionally biased region" description="Low complexity" evidence="1">
    <location>
        <begin position="728"/>
        <end position="742"/>
    </location>
</feature>
<dbReference type="GO" id="GO:0001227">
    <property type="term" value="F:DNA-binding transcription repressor activity, RNA polymerase II-specific"/>
    <property type="evidence" value="ECO:0007669"/>
    <property type="project" value="InterPro"/>
</dbReference>
<feature type="region of interest" description="Disordered" evidence="1">
    <location>
        <begin position="1"/>
        <end position="42"/>
    </location>
</feature>
<dbReference type="SUPFAM" id="SSF49562">
    <property type="entry name" value="C2 domain (Calcium/lipid-binding domain, CaLB)"/>
    <property type="match status" value="1"/>
</dbReference>
<dbReference type="AlphaFoldDB" id="A0A8H7ZYK6"/>
<comment type="caution">
    <text evidence="2">The sequence shown here is derived from an EMBL/GenBank/DDBJ whole genome shotgun (WGS) entry which is preliminary data.</text>
</comment>
<feature type="compositionally biased region" description="Basic and acidic residues" evidence="1">
    <location>
        <begin position="94"/>
        <end position="110"/>
    </location>
</feature>
<dbReference type="InterPro" id="IPR035892">
    <property type="entry name" value="C2_domain_sf"/>
</dbReference>
<feature type="region of interest" description="Disordered" evidence="1">
    <location>
        <begin position="74"/>
        <end position="117"/>
    </location>
</feature>
<dbReference type="PANTHER" id="PTHR13076">
    <property type="entry name" value="COILED-COIL AND C2 DOMAIN-CONTAINING PROTEIN 1-LIKE"/>
    <property type="match status" value="1"/>
</dbReference>
<dbReference type="InterPro" id="IPR039725">
    <property type="entry name" value="CC2D1A/B"/>
</dbReference>
<dbReference type="EMBL" id="JAEFCI010003173">
    <property type="protein sequence ID" value="KAG5461757.1"/>
    <property type="molecule type" value="Genomic_DNA"/>
</dbReference>
<protein>
    <submittedName>
        <fullName evidence="2">Uncharacterized protein</fullName>
    </submittedName>
</protein>
<sequence length="914" mass="97450">MFALRKDRPQNQQLAPAPRTPGEGAGQRQQRGEGVRGSRSEVDQVAHFGLDLDLAGIGGTEDIVVDDNDLDDPELLAQLQELARPSPSHALPKARREPPPQRSDAKHTPKPEVATELDLDEFRQLGTEHADHLDVELTEADMNDPVLLGELKAMGYVSEEEEEVDEGKRCTRSLLTTGQVAVAAMSPAANQVPVPAPARQQAALAEPALPRLPEPPADSAGVLASGKDLRESAPEPDVGKGAPLSLPTATPTQEAASDGTQDTRSVPLEDLTMSSDTDEIRRRIAEEKKTAIARNRAGDKAGAAKALRAYKALEARLTEPAKPAGCELKSAVADLLATTVVATVPPAPAAVATPAITVEAVAENDTNHIPRTPSTASLSSKQATPAKQISAAGSRVNSAGNLPTLVLPGPSDEGVTMPRLSALLVFYSSLPLSSYPSPTPQNVSQAYAKLEQQLESQAALCSSIAAHFLKSGDKANALAFHKHRKSFLADLESVRSYASSGQPVPRFRYVSVSHTVAAANFDVSPGEMELAIDRAFGLGNKEVLGQDVEAYVSWDAGWPTDAGGATAAAGKGDTLVAKRGMDPGAESFPNGVYFKQHITSDYALCCYLFPSCPEFRFAKRIPIERTKAFQRYVERKKVQFEVMHYRGFFRSKIHLGKCQLKIDSLLSKCEVHEILQLTDANRRPTGGKLEVRLRLRTPLLKSEVDTRTDQWVVMDDFSSGASTLAAGSPMASPATPSLPTPSQRSGTTSPVAPRLPVPVAAVPVSPAKYPTAAAKKATTGAKGPVEAPKVASPSVNLVAPPAVGASAVRPVENNEELETTIEWFESVDNIASSALLEHDLSLISSGRSGLPPTEAEDRRQQLELKMNLLATYVQAGILTLPKYLQGVEACLAQSKKAALLFKRAGRMDLAVRAM</sequence>
<evidence type="ECO:0000256" key="1">
    <source>
        <dbReference type="SAM" id="MobiDB-lite"/>
    </source>
</evidence>
<dbReference type="Gene3D" id="2.60.40.150">
    <property type="entry name" value="C2 domain"/>
    <property type="match status" value="1"/>
</dbReference>
<name>A0A8H7ZYK6_9FUNG</name>
<organism evidence="2 3">
    <name type="scientific">Olpidium bornovanus</name>
    <dbReference type="NCBI Taxonomy" id="278681"/>
    <lineage>
        <taxon>Eukaryota</taxon>
        <taxon>Fungi</taxon>
        <taxon>Fungi incertae sedis</taxon>
        <taxon>Olpidiomycota</taxon>
        <taxon>Olpidiomycotina</taxon>
        <taxon>Olpidiomycetes</taxon>
        <taxon>Olpidiales</taxon>
        <taxon>Olpidiaceae</taxon>
        <taxon>Olpidium</taxon>
    </lineage>
</organism>
<dbReference type="OrthoDB" id="19996at2759"/>
<keyword evidence="3" id="KW-1185">Reference proteome</keyword>
<dbReference type="PANTHER" id="PTHR13076:SF9">
    <property type="entry name" value="COILED-COIL AND C2 DOMAIN-CONTAINING PROTEIN 1-LIKE"/>
    <property type="match status" value="1"/>
</dbReference>
<proteinExistence type="predicted"/>
<feature type="compositionally biased region" description="Basic and acidic residues" evidence="1">
    <location>
        <begin position="30"/>
        <end position="42"/>
    </location>
</feature>
<evidence type="ECO:0000313" key="2">
    <source>
        <dbReference type="EMBL" id="KAG5461757.1"/>
    </source>
</evidence>
<feature type="compositionally biased region" description="Polar residues" evidence="1">
    <location>
        <begin position="247"/>
        <end position="264"/>
    </location>
</feature>
<dbReference type="Proteomes" id="UP000673691">
    <property type="component" value="Unassembled WGS sequence"/>
</dbReference>